<dbReference type="Proteomes" id="UP000547628">
    <property type="component" value="Unassembled WGS sequence"/>
</dbReference>
<dbReference type="EMBL" id="JACIVD010000048">
    <property type="protein sequence ID" value="MBB1122772.1"/>
    <property type="molecule type" value="Genomic_DNA"/>
</dbReference>
<protein>
    <submittedName>
        <fullName evidence="1">Uncharacterized protein</fullName>
    </submittedName>
</protein>
<dbReference type="AlphaFoldDB" id="A0A839HAG1"/>
<evidence type="ECO:0000313" key="2">
    <source>
        <dbReference type="Proteomes" id="UP000547628"/>
    </source>
</evidence>
<reference evidence="1 2" key="1">
    <citation type="submission" date="2020-07" db="EMBL/GenBank/DDBJ databases">
        <title>Description of Limosilactobacillus balticus sp. nov., Limosilactobacillus agrestis sp. nov., Limosilactobacillus albertensis sp. nov., Limosilactobacillus rudii sp. nov., Limosilactobacillus fastidiosus sp. nov., five novel Limosilactobacillus species isolated from the vertebrate gastrointestinal tract, and proposal of 6 subspecies of Limosilactobacillus reuteri adapted to the gastrointestinal tract of specific vertebrate hosts.</title>
        <authorList>
            <person name="Li F."/>
            <person name="Cheng C."/>
            <person name="Zheng J."/>
            <person name="Quevedo R.M."/>
            <person name="Li J."/>
            <person name="Roos S."/>
            <person name="Gaenzle M.G."/>
            <person name="Walter J."/>
        </authorList>
    </citation>
    <scope>NUCLEOTIDE SEQUENCE [LARGE SCALE GENOMIC DNA]</scope>
    <source>
        <strain evidence="1 2">Lr3000</strain>
    </source>
</reference>
<proteinExistence type="predicted"/>
<sequence>MLDDKEISKEVVKFFEVDVPREQMLVRSATSITSPQFDGMPKAAGKGNGSENKMISYTEAKRHLAAINTALELMDRDEADVLNMLMIKHETATKAALELCLSRASVFRLRKRALVDFAYAFNGGELLDRLHDKATA</sequence>
<name>A0A839HAG1_9LACO</name>
<gene>
    <name evidence="1" type="ORF">H5S41_02155</name>
</gene>
<comment type="caution">
    <text evidence="1">The sequence shown here is derived from an EMBL/GenBank/DDBJ whole genome shotgun (WGS) entry which is preliminary data.</text>
</comment>
<organism evidence="1 2">
    <name type="scientific">Limosilactobacillus albertensis</name>
    <dbReference type="NCBI Taxonomy" id="2759752"/>
    <lineage>
        <taxon>Bacteria</taxon>
        <taxon>Bacillati</taxon>
        <taxon>Bacillota</taxon>
        <taxon>Bacilli</taxon>
        <taxon>Lactobacillales</taxon>
        <taxon>Lactobacillaceae</taxon>
        <taxon>Limosilactobacillus</taxon>
    </lineage>
</organism>
<evidence type="ECO:0000313" key="1">
    <source>
        <dbReference type="EMBL" id="MBB1122772.1"/>
    </source>
</evidence>
<accession>A0A839HAG1</accession>
<dbReference type="RefSeq" id="WP_182602047.1">
    <property type="nucleotide sequence ID" value="NZ_JACIVD010000048.1"/>
</dbReference>